<sequence>MQDTPIKAHTRPPALPSSEGKTNSISDASEEECEQNVIPEGLNISIAELKAVDSENKDQNRWFHSKVKDGEDSDIGTQQQALVLDNLLCGGSKRDVQYKEVVLLAPASLARTASYYDQQQQHFARDGAAHRELVKALESRAEGPKREIKHFAEMTRLYEILIASSRAP</sequence>
<organism evidence="2 3">
    <name type="scientific">Geranomyces variabilis</name>
    <dbReference type="NCBI Taxonomy" id="109894"/>
    <lineage>
        <taxon>Eukaryota</taxon>
        <taxon>Fungi</taxon>
        <taxon>Fungi incertae sedis</taxon>
        <taxon>Chytridiomycota</taxon>
        <taxon>Chytridiomycota incertae sedis</taxon>
        <taxon>Chytridiomycetes</taxon>
        <taxon>Spizellomycetales</taxon>
        <taxon>Powellomycetaceae</taxon>
        <taxon>Geranomyces</taxon>
    </lineage>
</organism>
<protein>
    <submittedName>
        <fullName evidence="2">Uncharacterized protein</fullName>
    </submittedName>
</protein>
<name>A0AAD5XJW8_9FUNG</name>
<gene>
    <name evidence="2" type="ORF">HDU87_007169</name>
</gene>
<evidence type="ECO:0000313" key="2">
    <source>
        <dbReference type="EMBL" id="KAJ3174476.1"/>
    </source>
</evidence>
<evidence type="ECO:0000313" key="3">
    <source>
        <dbReference type="Proteomes" id="UP001212152"/>
    </source>
</evidence>
<keyword evidence="3" id="KW-1185">Reference proteome</keyword>
<evidence type="ECO:0000256" key="1">
    <source>
        <dbReference type="SAM" id="MobiDB-lite"/>
    </source>
</evidence>
<accession>A0AAD5XJW8</accession>
<comment type="caution">
    <text evidence="2">The sequence shown here is derived from an EMBL/GenBank/DDBJ whole genome shotgun (WGS) entry which is preliminary data.</text>
</comment>
<reference evidence="2" key="1">
    <citation type="submission" date="2020-05" db="EMBL/GenBank/DDBJ databases">
        <title>Phylogenomic resolution of chytrid fungi.</title>
        <authorList>
            <person name="Stajich J.E."/>
            <person name="Amses K."/>
            <person name="Simmons R."/>
            <person name="Seto K."/>
            <person name="Myers J."/>
            <person name="Bonds A."/>
            <person name="Quandt C.A."/>
            <person name="Barry K."/>
            <person name="Liu P."/>
            <person name="Grigoriev I."/>
            <person name="Longcore J.E."/>
            <person name="James T.Y."/>
        </authorList>
    </citation>
    <scope>NUCLEOTIDE SEQUENCE</scope>
    <source>
        <strain evidence="2">JEL0379</strain>
    </source>
</reference>
<feature type="region of interest" description="Disordered" evidence="1">
    <location>
        <begin position="1"/>
        <end position="34"/>
    </location>
</feature>
<dbReference type="Proteomes" id="UP001212152">
    <property type="component" value="Unassembled WGS sequence"/>
</dbReference>
<proteinExistence type="predicted"/>
<dbReference type="AlphaFoldDB" id="A0AAD5XJW8"/>
<dbReference type="EMBL" id="JADGJQ010000065">
    <property type="protein sequence ID" value="KAJ3174476.1"/>
    <property type="molecule type" value="Genomic_DNA"/>
</dbReference>